<gene>
    <name evidence="2" type="ORF">HBO38_33940</name>
</gene>
<protein>
    <recommendedName>
        <fullName evidence="4">Transmembrane protein</fullName>
    </recommendedName>
</protein>
<feature type="transmembrane region" description="Helical" evidence="1">
    <location>
        <begin position="79"/>
        <end position="98"/>
    </location>
</feature>
<evidence type="ECO:0008006" key="4">
    <source>
        <dbReference type="Google" id="ProtNLM"/>
    </source>
</evidence>
<keyword evidence="1" id="KW-0472">Membrane</keyword>
<evidence type="ECO:0000256" key="1">
    <source>
        <dbReference type="SAM" id="Phobius"/>
    </source>
</evidence>
<evidence type="ECO:0000313" key="2">
    <source>
        <dbReference type="EMBL" id="NMY13341.1"/>
    </source>
</evidence>
<dbReference type="EMBL" id="JAAQWG010000091">
    <property type="protein sequence ID" value="NMY13341.1"/>
    <property type="molecule type" value="Genomic_DNA"/>
</dbReference>
<name>A0A7Y1FCH7_PSEVE</name>
<feature type="transmembrane region" description="Helical" evidence="1">
    <location>
        <begin position="51"/>
        <end position="73"/>
    </location>
</feature>
<reference evidence="2 3" key="1">
    <citation type="journal article" date="2020" name="Front. Microbiol.">
        <title>Genetic Organization of the aprX-lipA2 Operon Affects the Proteolytic Potential of Pseudomonas Species in Milk.</title>
        <authorList>
            <person name="Maier C."/>
            <person name="Huptas C."/>
            <person name="von Neubeck M."/>
            <person name="Scherer S."/>
            <person name="Wenning M."/>
            <person name="Lucking G."/>
        </authorList>
    </citation>
    <scope>NUCLEOTIDE SEQUENCE [LARGE SCALE GENOMIC DNA]</scope>
    <source>
        <strain evidence="2 3">DSM 16272</strain>
    </source>
</reference>
<feature type="transmembrane region" description="Helical" evidence="1">
    <location>
        <begin position="119"/>
        <end position="141"/>
    </location>
</feature>
<comment type="caution">
    <text evidence="2">The sequence shown here is derived from an EMBL/GenBank/DDBJ whole genome shotgun (WGS) entry which is preliminary data.</text>
</comment>
<dbReference type="Proteomes" id="UP000537729">
    <property type="component" value="Unassembled WGS sequence"/>
</dbReference>
<keyword evidence="1" id="KW-0812">Transmembrane</keyword>
<sequence length="149" mass="17526">MDEEPTKRDGAYYDHAGGRHAFKIDAEIENVNEVNRRERQGRNSNLSEDKFFYTVFTGILIWFGGYAFFFLFVNTRASWKWHGVYGLFAFVVMTYVFYKVAKLLPSARARVYKYITLTFLGMIPVTIFFHEFVLMLITLFFTGMPTTKF</sequence>
<accession>A0A7Y1FCH7</accession>
<keyword evidence="1" id="KW-1133">Transmembrane helix</keyword>
<proteinExistence type="predicted"/>
<organism evidence="2 3">
    <name type="scientific">Pseudomonas veronii</name>
    <dbReference type="NCBI Taxonomy" id="76761"/>
    <lineage>
        <taxon>Bacteria</taxon>
        <taxon>Pseudomonadati</taxon>
        <taxon>Pseudomonadota</taxon>
        <taxon>Gammaproteobacteria</taxon>
        <taxon>Pseudomonadales</taxon>
        <taxon>Pseudomonadaceae</taxon>
        <taxon>Pseudomonas</taxon>
    </lineage>
</organism>
<dbReference type="AlphaFoldDB" id="A0A7Y1FCH7"/>
<evidence type="ECO:0000313" key="3">
    <source>
        <dbReference type="Proteomes" id="UP000537729"/>
    </source>
</evidence>
<dbReference type="RefSeq" id="WP_169886509.1">
    <property type="nucleotide sequence ID" value="NZ_JAAQWG010000091.1"/>
</dbReference>